<dbReference type="GO" id="GO:0016020">
    <property type="term" value="C:membrane"/>
    <property type="evidence" value="ECO:0007669"/>
    <property type="project" value="UniProtKB-SubCell"/>
</dbReference>
<dbReference type="EMBL" id="UZAN01042928">
    <property type="protein sequence ID" value="VDP77145.1"/>
    <property type="molecule type" value="Genomic_DNA"/>
</dbReference>
<proteinExistence type="inferred from homology"/>
<dbReference type="PANTHER" id="PTHR32178">
    <property type="entry name" value="FAM187"/>
    <property type="match status" value="1"/>
</dbReference>
<keyword evidence="5 8" id="KW-1133">Transmembrane helix</keyword>
<evidence type="ECO:0000313" key="9">
    <source>
        <dbReference type="EMBL" id="VDP77145.1"/>
    </source>
</evidence>
<dbReference type="InterPro" id="IPR039311">
    <property type="entry name" value="FAM187A/B"/>
</dbReference>
<keyword evidence="6 8" id="KW-0472">Membrane</keyword>
<evidence type="ECO:0000256" key="4">
    <source>
        <dbReference type="ARBA" id="ARBA00022729"/>
    </source>
</evidence>
<keyword evidence="7" id="KW-0325">Glycoprotein</keyword>
<comment type="similarity">
    <text evidence="2">Belongs to the FAM187 family.</text>
</comment>
<dbReference type="OrthoDB" id="6251630at2759"/>
<sequence>MFRLHERIWPNLRGVSEELVSVLHSRIKSKSADGSSTSLYDVNFEEEKRTTGKRKKNITYELVSAPRLYIFVAKPNEPGYVLTTSHGRFSKGRTQLIKDKLVIKRTRVEDTGMYYCYYEGRKIREWAVTVVSGHDEPFRNVPQPIEFEQTVLEKLRDQNDGDNRTLVDELLSGTPSLINSVRPLNSKKLLKNNLEIRSEWSSWTECVPCTPLDQLPRSPEPGGDGFQMRVGTCRVSLLDPFHRVKPHELSLQIDELLRVHARRGLPCRSHLIRDAMRLYGPKALIIRPNEIMLRECIRTCPMVKKTKTKFYKLPKRVQLRVNEGENLVISCPVRGAILGPISWFYAPLDMDELVNLTTTAFMSDTIKLYGSPPIFLTTVLSPVHVVSLFDSTRGRYRVDTAYNLIVAEAIAKPSEDEIRLNHLICIHGDARTTNDSELSEWAGIVDVEVVPRAYSVVMMSKLSQVVLLLIPFALAVGTFVVIAITMQTERKPNMRAAADGFTSKPPP</sequence>
<dbReference type="InterPro" id="IPR036179">
    <property type="entry name" value="Ig-like_dom_sf"/>
</dbReference>
<dbReference type="SUPFAM" id="SSF48726">
    <property type="entry name" value="Immunoglobulin"/>
    <property type="match status" value="1"/>
</dbReference>
<evidence type="ECO:0000313" key="11">
    <source>
        <dbReference type="WBParaSite" id="ECPE_0000601701-mRNA-1"/>
    </source>
</evidence>
<evidence type="ECO:0000256" key="1">
    <source>
        <dbReference type="ARBA" id="ARBA00004479"/>
    </source>
</evidence>
<evidence type="ECO:0000313" key="10">
    <source>
        <dbReference type="Proteomes" id="UP000272942"/>
    </source>
</evidence>
<dbReference type="PANTHER" id="PTHR32178:SF6">
    <property type="entry name" value="IG-LIKE DOMAIN-CONTAINING PROTEIN"/>
    <property type="match status" value="1"/>
</dbReference>
<protein>
    <submittedName>
        <fullName evidence="11">Ig-like domain-containing protein</fullName>
    </submittedName>
</protein>
<evidence type="ECO:0000256" key="3">
    <source>
        <dbReference type="ARBA" id="ARBA00022692"/>
    </source>
</evidence>
<gene>
    <name evidence="9" type="ORF">ECPE_LOCUS6004</name>
</gene>
<keyword evidence="10" id="KW-1185">Reference proteome</keyword>
<evidence type="ECO:0000256" key="8">
    <source>
        <dbReference type="SAM" id="Phobius"/>
    </source>
</evidence>
<feature type="transmembrane region" description="Helical" evidence="8">
    <location>
        <begin position="465"/>
        <end position="485"/>
    </location>
</feature>
<dbReference type="WBParaSite" id="ECPE_0000601701-mRNA-1">
    <property type="protein sequence ID" value="ECPE_0000601701-mRNA-1"/>
    <property type="gene ID" value="ECPE_0000601701"/>
</dbReference>
<keyword evidence="4" id="KW-0732">Signal</keyword>
<organism evidence="11">
    <name type="scientific">Echinostoma caproni</name>
    <dbReference type="NCBI Taxonomy" id="27848"/>
    <lineage>
        <taxon>Eukaryota</taxon>
        <taxon>Metazoa</taxon>
        <taxon>Spiralia</taxon>
        <taxon>Lophotrochozoa</taxon>
        <taxon>Platyhelminthes</taxon>
        <taxon>Trematoda</taxon>
        <taxon>Digenea</taxon>
        <taxon>Plagiorchiida</taxon>
        <taxon>Echinostomata</taxon>
        <taxon>Echinostomatoidea</taxon>
        <taxon>Echinostomatidae</taxon>
        <taxon>Echinostoma</taxon>
    </lineage>
</organism>
<dbReference type="Proteomes" id="UP000272942">
    <property type="component" value="Unassembled WGS sequence"/>
</dbReference>
<comment type="subcellular location">
    <subcellularLocation>
        <location evidence="1">Membrane</location>
        <topology evidence="1">Single-pass type I membrane protein</topology>
    </subcellularLocation>
</comment>
<evidence type="ECO:0000256" key="7">
    <source>
        <dbReference type="ARBA" id="ARBA00023180"/>
    </source>
</evidence>
<reference evidence="9 10" key="2">
    <citation type="submission" date="2018-11" db="EMBL/GenBank/DDBJ databases">
        <authorList>
            <consortium name="Pathogen Informatics"/>
        </authorList>
    </citation>
    <scope>NUCLEOTIDE SEQUENCE [LARGE SCALE GENOMIC DNA]</scope>
    <source>
        <strain evidence="9 10">Egypt</strain>
    </source>
</reference>
<accession>A0A183AGB9</accession>
<dbReference type="AlphaFoldDB" id="A0A183AGB9"/>
<reference evidence="11" key="1">
    <citation type="submission" date="2016-06" db="UniProtKB">
        <authorList>
            <consortium name="WormBaseParasite"/>
        </authorList>
    </citation>
    <scope>IDENTIFICATION</scope>
</reference>
<evidence type="ECO:0000256" key="2">
    <source>
        <dbReference type="ARBA" id="ARBA00008727"/>
    </source>
</evidence>
<evidence type="ECO:0000256" key="6">
    <source>
        <dbReference type="ARBA" id="ARBA00023136"/>
    </source>
</evidence>
<evidence type="ECO:0000256" key="5">
    <source>
        <dbReference type="ARBA" id="ARBA00022989"/>
    </source>
</evidence>
<keyword evidence="3 8" id="KW-0812">Transmembrane</keyword>
<name>A0A183AGB9_9TREM</name>